<dbReference type="EMBL" id="BAABHF010000006">
    <property type="protein sequence ID" value="GAA4481987.1"/>
    <property type="molecule type" value="Genomic_DNA"/>
</dbReference>
<dbReference type="SMART" id="SM00347">
    <property type="entry name" value="HTH_MARR"/>
    <property type="match status" value="1"/>
</dbReference>
<evidence type="ECO:0000256" key="1">
    <source>
        <dbReference type="ARBA" id="ARBA00023015"/>
    </source>
</evidence>
<evidence type="ECO:0000313" key="6">
    <source>
        <dbReference type="Proteomes" id="UP001500503"/>
    </source>
</evidence>
<dbReference type="InterPro" id="IPR052526">
    <property type="entry name" value="HTH-type_Bedaq_tolerance"/>
</dbReference>
<dbReference type="PROSITE" id="PS01117">
    <property type="entry name" value="HTH_MARR_1"/>
    <property type="match status" value="1"/>
</dbReference>
<dbReference type="InterPro" id="IPR036388">
    <property type="entry name" value="WH-like_DNA-bd_sf"/>
</dbReference>
<keyword evidence="2" id="KW-0238">DNA-binding</keyword>
<evidence type="ECO:0000256" key="2">
    <source>
        <dbReference type="ARBA" id="ARBA00023125"/>
    </source>
</evidence>
<dbReference type="InterPro" id="IPR000835">
    <property type="entry name" value="HTH_MarR-typ"/>
</dbReference>
<name>A0ABP8P803_9ACTN</name>
<keyword evidence="6" id="KW-1185">Reference proteome</keyword>
<dbReference type="Proteomes" id="UP001500503">
    <property type="component" value="Unassembled WGS sequence"/>
</dbReference>
<sequence>MAVEDFPELPEAAVAASIGASNLAQRMRAERPRDGTTLSMISALTHLDREGPMTAGRLAALQRAKPQTLTRTLARLEERGWITRGPSGTDRRRVLLHLTERGAARLGEDVRCRTAWLARAMERLSPTEREVLRIAGTLMSELATWDDVEDTP</sequence>
<dbReference type="Gene3D" id="1.10.10.10">
    <property type="entry name" value="Winged helix-like DNA-binding domain superfamily/Winged helix DNA-binding domain"/>
    <property type="match status" value="1"/>
</dbReference>
<dbReference type="SUPFAM" id="SSF46785">
    <property type="entry name" value="Winged helix' DNA-binding domain"/>
    <property type="match status" value="1"/>
</dbReference>
<keyword evidence="3" id="KW-0804">Transcription</keyword>
<dbReference type="InterPro" id="IPR023187">
    <property type="entry name" value="Tscrpt_reg_MarR-type_CS"/>
</dbReference>
<accession>A0ABP8P803</accession>
<proteinExistence type="predicted"/>
<evidence type="ECO:0000256" key="3">
    <source>
        <dbReference type="ARBA" id="ARBA00023163"/>
    </source>
</evidence>
<gene>
    <name evidence="5" type="ORF">GCM10023191_001640</name>
</gene>
<keyword evidence="1" id="KW-0805">Transcription regulation</keyword>
<dbReference type="PROSITE" id="PS50995">
    <property type="entry name" value="HTH_MARR_2"/>
    <property type="match status" value="1"/>
</dbReference>
<organism evidence="5 6">
    <name type="scientific">Actinoallomurus oryzae</name>
    <dbReference type="NCBI Taxonomy" id="502180"/>
    <lineage>
        <taxon>Bacteria</taxon>
        <taxon>Bacillati</taxon>
        <taxon>Actinomycetota</taxon>
        <taxon>Actinomycetes</taxon>
        <taxon>Streptosporangiales</taxon>
        <taxon>Thermomonosporaceae</taxon>
        <taxon>Actinoallomurus</taxon>
    </lineage>
</organism>
<feature type="domain" description="HTH marR-type" evidence="4">
    <location>
        <begin position="1"/>
        <end position="141"/>
    </location>
</feature>
<evidence type="ECO:0000313" key="5">
    <source>
        <dbReference type="EMBL" id="GAA4481987.1"/>
    </source>
</evidence>
<reference evidence="6" key="1">
    <citation type="journal article" date="2019" name="Int. J. Syst. Evol. Microbiol.">
        <title>The Global Catalogue of Microorganisms (GCM) 10K type strain sequencing project: providing services to taxonomists for standard genome sequencing and annotation.</title>
        <authorList>
            <consortium name="The Broad Institute Genomics Platform"/>
            <consortium name="The Broad Institute Genome Sequencing Center for Infectious Disease"/>
            <person name="Wu L."/>
            <person name="Ma J."/>
        </authorList>
    </citation>
    <scope>NUCLEOTIDE SEQUENCE [LARGE SCALE GENOMIC DNA]</scope>
    <source>
        <strain evidence="6">JCM 17933</strain>
    </source>
</reference>
<dbReference type="PRINTS" id="PR00598">
    <property type="entry name" value="HTHMARR"/>
</dbReference>
<protein>
    <submittedName>
        <fullName evidence="5">MarR family transcriptional regulator</fullName>
    </submittedName>
</protein>
<dbReference type="InterPro" id="IPR036390">
    <property type="entry name" value="WH_DNA-bd_sf"/>
</dbReference>
<dbReference type="Pfam" id="PF01047">
    <property type="entry name" value="MarR"/>
    <property type="match status" value="1"/>
</dbReference>
<comment type="caution">
    <text evidence="5">The sequence shown here is derived from an EMBL/GenBank/DDBJ whole genome shotgun (WGS) entry which is preliminary data.</text>
</comment>
<dbReference type="PANTHER" id="PTHR39515:SF2">
    <property type="entry name" value="HTH-TYPE TRANSCRIPTIONAL REGULATOR RV0880"/>
    <property type="match status" value="1"/>
</dbReference>
<evidence type="ECO:0000259" key="4">
    <source>
        <dbReference type="PROSITE" id="PS50995"/>
    </source>
</evidence>
<dbReference type="PANTHER" id="PTHR39515">
    <property type="entry name" value="CONSERVED PROTEIN"/>
    <property type="match status" value="1"/>
</dbReference>